<reference evidence="2 3" key="1">
    <citation type="submission" date="2023-03" db="EMBL/GenBank/DDBJ databases">
        <title>Draft genome sequence of Thalassotalea eurytherma JCM 18482T.</title>
        <authorList>
            <person name="Sawabe T."/>
        </authorList>
    </citation>
    <scope>NUCLEOTIDE SEQUENCE [LARGE SCALE GENOMIC DNA]</scope>
    <source>
        <strain evidence="2 3">JCM 18482</strain>
    </source>
</reference>
<dbReference type="SUPFAM" id="SSF53850">
    <property type="entry name" value="Periplasmic binding protein-like II"/>
    <property type="match status" value="1"/>
</dbReference>
<name>A0ABQ6H0U8_9GAMM</name>
<evidence type="ECO:0000313" key="3">
    <source>
        <dbReference type="Proteomes" id="UP001157133"/>
    </source>
</evidence>
<comment type="caution">
    <text evidence="2">The sequence shown here is derived from an EMBL/GenBank/DDBJ whole genome shotgun (WGS) entry which is preliminary data.</text>
</comment>
<protein>
    <recommendedName>
        <fullName evidence="1">Solute-binding protein family 3/N-terminal domain-containing protein</fullName>
    </recommendedName>
</protein>
<keyword evidence="3" id="KW-1185">Reference proteome</keyword>
<dbReference type="RefSeq" id="WP_284206513.1">
    <property type="nucleotide sequence ID" value="NZ_BSSU01000003.1"/>
</dbReference>
<dbReference type="InterPro" id="IPR001638">
    <property type="entry name" value="Solute-binding_3/MltF_N"/>
</dbReference>
<feature type="domain" description="Solute-binding protein family 3/N-terminal" evidence="1">
    <location>
        <begin position="34"/>
        <end position="259"/>
    </location>
</feature>
<proteinExistence type="predicted"/>
<dbReference type="Proteomes" id="UP001157133">
    <property type="component" value="Unassembled WGS sequence"/>
</dbReference>
<evidence type="ECO:0000313" key="2">
    <source>
        <dbReference type="EMBL" id="GLX81184.1"/>
    </source>
</evidence>
<organism evidence="2 3">
    <name type="scientific">Thalassotalea eurytherma</name>
    <dbReference type="NCBI Taxonomy" id="1144278"/>
    <lineage>
        <taxon>Bacteria</taxon>
        <taxon>Pseudomonadati</taxon>
        <taxon>Pseudomonadota</taxon>
        <taxon>Gammaproteobacteria</taxon>
        <taxon>Alteromonadales</taxon>
        <taxon>Colwelliaceae</taxon>
        <taxon>Thalassotalea</taxon>
    </lineage>
</organism>
<gene>
    <name evidence="2" type="ORF">theurythT_06360</name>
</gene>
<sequence>MRRIMLTNILWLSLVWIAVMPVAIANTMAIKINDIKWPPFFFPKLEGQYLGLGKELLSYCLNGETYRLDYLNLPVKRTHLYMKSGQLDIAVYSHKKSRENFVLYSKEPIFISEYGFVSVKTDQVTIEKIEDLYKYKFGNLSGIAHTPEVLKIIEEKRLHDEVTEGYDIDSMFGQMLTSPPRFQVMANSKETFKWRAKQLGIADEVRVHPFTVAKKPYYLTVSKASNNIDNKKVFLENIDKCLVSAKQSGKYQEIASKYGL</sequence>
<accession>A0ABQ6H0U8</accession>
<evidence type="ECO:0000259" key="1">
    <source>
        <dbReference type="Pfam" id="PF00497"/>
    </source>
</evidence>
<dbReference type="Gene3D" id="3.40.190.10">
    <property type="entry name" value="Periplasmic binding protein-like II"/>
    <property type="match status" value="2"/>
</dbReference>
<dbReference type="Pfam" id="PF00497">
    <property type="entry name" value="SBP_bac_3"/>
    <property type="match status" value="1"/>
</dbReference>
<dbReference type="EMBL" id="BSSU01000003">
    <property type="protein sequence ID" value="GLX81184.1"/>
    <property type="molecule type" value="Genomic_DNA"/>
</dbReference>